<name>A0A929B7J2_9PSEU</name>
<dbReference type="InterPro" id="IPR052514">
    <property type="entry name" value="SAM-dependent_MTase"/>
</dbReference>
<dbReference type="EMBL" id="JADEYC010000014">
    <property type="protein sequence ID" value="MBE9374672.1"/>
    <property type="molecule type" value="Genomic_DNA"/>
</dbReference>
<dbReference type="RefSeq" id="WP_193928104.1">
    <property type="nucleotide sequence ID" value="NZ_JADEYC010000014.1"/>
</dbReference>
<dbReference type="Proteomes" id="UP000598360">
    <property type="component" value="Unassembled WGS sequence"/>
</dbReference>
<sequence>MTDSQPGADRPESAAPPPGGDQPEELQWPAESADGGDLVGCVLAARDRLPAARVLADSFRRHHPGARFVLLLIEAADAEPDPDGLPAEVLRPADLGLAADEFARLAVSCTADGLRTALRPLLLQHLLAGGGTVLCFEPSVQVYAPFDDLLSGLCPRRPVAVVPRVLRALTADGLRPDAGDLARSGAFDPACFAVRPGAEPLLEAWAQQLRADPAADAPLLDGIGVHVDHEVLRDPGVGLSAFNAAQRELTAEADGYRADGSALRSAHFAGFQPQRPWLLSTEYADRPRVLLSEDPVLAGLCAGYRTALVEAGYAREEPYPFDVLPGGWRIPEPLRTEYLQAWSAGTAPASPFEPGSDGAEFLDWACAPADARQRAAGGSRWTAAVWSADPALRREHPDPFGTGAESFHEWCTGVGVASGRVPAAAVQRGPAREAALVDQLGVAILGSGRLAGLVRAAVHASGLASADSAYYPVVLRCEPDLPVPAGRYVVDVCPSADREVPADTAETWVLSEAARVLARGSGEPGPRVVRLPVPQGEPDPVAGKAVRDGLDLSAEFAVGAFADHGTERADNALGAVNAFRTAFDDRDDVRLLIAASGSAAHPEAAERLRLATAADPRVVLLEGDGAAEDVLAAADCVLSLHRGAAGEHNVLRLLEAAGAGVPVVAGEHGAVAELFGPAGAALVPGASGEPDVDAAADLLRGLAEDPEAAGELGERVRDQLVSVHPPAAAGEKVRARVELAYRTWRTKWAHDSHGQFDDPLRPLVVARHALHRAPDVGVGSRNAMAPALRKAVLKALGHYDEHIRDVLRSVVDGVERTASEVLRRQHEGEDGDQEAVRGELARLAQLHEQSSARLAGVDDGVVRARADLADQHRRLRDLESGSGTDHRSDALAERMDSLTSAVERLLDRMDVLEQRQAAAHEQLESAQAAGRDAANALQRTEVLQRIVLREHERSSGSADTGSAPVLCDAGLLRLPADDAVLLPWLSSNQEWDADVSALIDSLLEPDGVFVDVGAYAGYQTVRVLGRLGGTGTVVAVEPCSRSMQLLKHNVEVNVPAAPGGELVLVEAAAWDGVGSLSSEPAASGGVSVGSTAAESGGVVPAVRLDKELEGHAALQGRRLSVVHVDVGGRVHRALGGLVRLLRRDRPSVVCSFTPSSIEQLGDDPAAVLREFGTWGYELVPVGRTTPVSADDLLRAVHSAGPGRTLKLWLRPTGRTT</sequence>
<evidence type="ECO:0000256" key="1">
    <source>
        <dbReference type="SAM" id="Coils"/>
    </source>
</evidence>
<keyword evidence="1" id="KW-0175">Coiled coil</keyword>
<feature type="coiled-coil region" evidence="1">
    <location>
        <begin position="888"/>
        <end position="929"/>
    </location>
</feature>
<dbReference type="Pfam" id="PF05050">
    <property type="entry name" value="Methyltransf_21"/>
    <property type="match status" value="1"/>
</dbReference>
<dbReference type="SUPFAM" id="SSF53335">
    <property type="entry name" value="S-adenosyl-L-methionine-dependent methyltransferases"/>
    <property type="match status" value="1"/>
</dbReference>
<dbReference type="Gene3D" id="3.40.50.150">
    <property type="entry name" value="Vaccinia Virus protein VP39"/>
    <property type="match status" value="1"/>
</dbReference>
<keyword evidence="5" id="KW-1185">Reference proteome</keyword>
<dbReference type="GO" id="GO:0008168">
    <property type="term" value="F:methyltransferase activity"/>
    <property type="evidence" value="ECO:0007669"/>
    <property type="project" value="UniProtKB-KW"/>
</dbReference>
<dbReference type="SUPFAM" id="SSF53756">
    <property type="entry name" value="UDP-Glycosyltransferase/glycogen phosphorylase"/>
    <property type="match status" value="1"/>
</dbReference>
<reference evidence="4" key="1">
    <citation type="submission" date="2020-10" db="EMBL/GenBank/DDBJ databases">
        <title>Diversity and distribution of actinomycetes associated with coral in the coast of Hainan.</title>
        <authorList>
            <person name="Li F."/>
        </authorList>
    </citation>
    <scope>NUCLEOTIDE SEQUENCE</scope>
    <source>
        <strain evidence="4">HNM0983</strain>
    </source>
</reference>
<evidence type="ECO:0000259" key="3">
    <source>
        <dbReference type="Pfam" id="PF05050"/>
    </source>
</evidence>
<dbReference type="PANTHER" id="PTHR34203">
    <property type="entry name" value="METHYLTRANSFERASE, FKBM FAMILY PROTEIN"/>
    <property type="match status" value="1"/>
</dbReference>
<evidence type="ECO:0000256" key="2">
    <source>
        <dbReference type="SAM" id="MobiDB-lite"/>
    </source>
</evidence>
<dbReference type="Gene3D" id="3.40.50.2000">
    <property type="entry name" value="Glycogen Phosphorylase B"/>
    <property type="match status" value="1"/>
</dbReference>
<dbReference type="PANTHER" id="PTHR34203:SF15">
    <property type="entry name" value="SLL1173 PROTEIN"/>
    <property type="match status" value="1"/>
</dbReference>
<gene>
    <name evidence="4" type="ORF">IQ251_09455</name>
</gene>
<feature type="region of interest" description="Disordered" evidence="2">
    <location>
        <begin position="1"/>
        <end position="31"/>
    </location>
</feature>
<dbReference type="InterPro" id="IPR006342">
    <property type="entry name" value="FkbM_mtfrase"/>
</dbReference>
<dbReference type="GO" id="GO:0032259">
    <property type="term" value="P:methylation"/>
    <property type="evidence" value="ECO:0007669"/>
    <property type="project" value="UniProtKB-KW"/>
</dbReference>
<feature type="domain" description="Methyltransferase FkbM" evidence="3">
    <location>
        <begin position="1011"/>
        <end position="1177"/>
    </location>
</feature>
<evidence type="ECO:0000313" key="4">
    <source>
        <dbReference type="EMBL" id="MBE9374672.1"/>
    </source>
</evidence>
<dbReference type="NCBIfam" id="TIGR01444">
    <property type="entry name" value="fkbM_fam"/>
    <property type="match status" value="1"/>
</dbReference>
<proteinExistence type="predicted"/>
<dbReference type="Pfam" id="PF13692">
    <property type="entry name" value="Glyco_trans_1_4"/>
    <property type="match status" value="1"/>
</dbReference>
<dbReference type="AlphaFoldDB" id="A0A929B7J2"/>
<keyword evidence="4" id="KW-0489">Methyltransferase</keyword>
<keyword evidence="4" id="KW-0808">Transferase</keyword>
<accession>A0A929B7J2</accession>
<organism evidence="4 5">
    <name type="scientific">Saccharopolyspora montiporae</name>
    <dbReference type="NCBI Taxonomy" id="2781240"/>
    <lineage>
        <taxon>Bacteria</taxon>
        <taxon>Bacillati</taxon>
        <taxon>Actinomycetota</taxon>
        <taxon>Actinomycetes</taxon>
        <taxon>Pseudonocardiales</taxon>
        <taxon>Pseudonocardiaceae</taxon>
        <taxon>Saccharopolyspora</taxon>
    </lineage>
</organism>
<dbReference type="InterPro" id="IPR029063">
    <property type="entry name" value="SAM-dependent_MTases_sf"/>
</dbReference>
<evidence type="ECO:0000313" key="5">
    <source>
        <dbReference type="Proteomes" id="UP000598360"/>
    </source>
</evidence>
<comment type="caution">
    <text evidence="4">The sequence shown here is derived from an EMBL/GenBank/DDBJ whole genome shotgun (WGS) entry which is preliminary data.</text>
</comment>
<protein>
    <submittedName>
        <fullName evidence="4">FkbM family methyltransferase</fullName>
    </submittedName>
</protein>